<dbReference type="Proteomes" id="UP001218188">
    <property type="component" value="Unassembled WGS sequence"/>
</dbReference>
<name>A0AAD6X4N9_9AGAR</name>
<feature type="region of interest" description="Disordered" evidence="1">
    <location>
        <begin position="60"/>
        <end position="96"/>
    </location>
</feature>
<comment type="caution">
    <text evidence="2">The sequence shown here is derived from an EMBL/GenBank/DDBJ whole genome shotgun (WGS) entry which is preliminary data.</text>
</comment>
<protein>
    <submittedName>
        <fullName evidence="2">Uncharacterized protein</fullName>
    </submittedName>
</protein>
<evidence type="ECO:0000313" key="3">
    <source>
        <dbReference type="Proteomes" id="UP001218188"/>
    </source>
</evidence>
<feature type="region of interest" description="Disordered" evidence="1">
    <location>
        <begin position="26"/>
        <end position="46"/>
    </location>
</feature>
<gene>
    <name evidence="2" type="ORF">C8F04DRAFT_1101165</name>
</gene>
<evidence type="ECO:0000256" key="1">
    <source>
        <dbReference type="SAM" id="MobiDB-lite"/>
    </source>
</evidence>
<reference evidence="2" key="1">
    <citation type="submission" date="2023-03" db="EMBL/GenBank/DDBJ databases">
        <title>Massive genome expansion in bonnet fungi (Mycena s.s.) driven by repeated elements and novel gene families across ecological guilds.</title>
        <authorList>
            <consortium name="Lawrence Berkeley National Laboratory"/>
            <person name="Harder C.B."/>
            <person name="Miyauchi S."/>
            <person name="Viragh M."/>
            <person name="Kuo A."/>
            <person name="Thoen E."/>
            <person name="Andreopoulos B."/>
            <person name="Lu D."/>
            <person name="Skrede I."/>
            <person name="Drula E."/>
            <person name="Henrissat B."/>
            <person name="Morin E."/>
            <person name="Kohler A."/>
            <person name="Barry K."/>
            <person name="LaButti K."/>
            <person name="Morin E."/>
            <person name="Salamov A."/>
            <person name="Lipzen A."/>
            <person name="Mereny Z."/>
            <person name="Hegedus B."/>
            <person name="Baldrian P."/>
            <person name="Stursova M."/>
            <person name="Weitz H."/>
            <person name="Taylor A."/>
            <person name="Grigoriev I.V."/>
            <person name="Nagy L.G."/>
            <person name="Martin F."/>
            <person name="Kauserud H."/>
        </authorList>
    </citation>
    <scope>NUCLEOTIDE SEQUENCE</scope>
    <source>
        <strain evidence="2">CBHHK200</strain>
    </source>
</reference>
<feature type="non-terminal residue" evidence="2">
    <location>
        <position position="96"/>
    </location>
</feature>
<dbReference type="AlphaFoldDB" id="A0AAD6X4N9"/>
<evidence type="ECO:0000313" key="2">
    <source>
        <dbReference type="EMBL" id="KAJ7034791.1"/>
    </source>
</evidence>
<organism evidence="2 3">
    <name type="scientific">Mycena alexandri</name>
    <dbReference type="NCBI Taxonomy" id="1745969"/>
    <lineage>
        <taxon>Eukaryota</taxon>
        <taxon>Fungi</taxon>
        <taxon>Dikarya</taxon>
        <taxon>Basidiomycota</taxon>
        <taxon>Agaricomycotina</taxon>
        <taxon>Agaricomycetes</taxon>
        <taxon>Agaricomycetidae</taxon>
        <taxon>Agaricales</taxon>
        <taxon>Marasmiineae</taxon>
        <taxon>Mycenaceae</taxon>
        <taxon>Mycena</taxon>
    </lineage>
</organism>
<feature type="compositionally biased region" description="Basic and acidic residues" evidence="1">
    <location>
        <begin position="79"/>
        <end position="88"/>
    </location>
</feature>
<keyword evidence="3" id="KW-1185">Reference proteome</keyword>
<sequence>MALRVRLWTSTPLPSPLLLVLRRNPATATEPVASSSSAAASGSRMSLPADVPRVVHRYQPSDLLGGSSARPIPPATYALEHHRAREDFSLTQPPDS</sequence>
<proteinExistence type="predicted"/>
<feature type="compositionally biased region" description="Low complexity" evidence="1">
    <location>
        <begin position="33"/>
        <end position="43"/>
    </location>
</feature>
<accession>A0AAD6X4N9</accession>
<dbReference type="EMBL" id="JARJCM010000055">
    <property type="protein sequence ID" value="KAJ7034791.1"/>
    <property type="molecule type" value="Genomic_DNA"/>
</dbReference>